<dbReference type="GO" id="GO:0016787">
    <property type="term" value="F:hydrolase activity"/>
    <property type="evidence" value="ECO:0007669"/>
    <property type="project" value="UniProtKB-KW"/>
</dbReference>
<keyword evidence="6 8" id="KW-0342">GTP-binding</keyword>
<dbReference type="InterPro" id="IPR006073">
    <property type="entry name" value="GTP-bd"/>
</dbReference>
<feature type="binding site" evidence="8">
    <location>
        <begin position="187"/>
        <end position="194"/>
    </location>
    <ligand>
        <name>GTP</name>
        <dbReference type="ChEBI" id="CHEBI:37565"/>
        <label>2</label>
    </ligand>
</feature>
<dbReference type="Proteomes" id="UP001178148">
    <property type="component" value="Unassembled WGS sequence"/>
</dbReference>
<evidence type="ECO:0000256" key="4">
    <source>
        <dbReference type="ARBA" id="ARBA00022737"/>
    </source>
</evidence>
<dbReference type="EMBL" id="JASXSV010000001">
    <property type="protein sequence ID" value="MDP0587859.1"/>
    <property type="molecule type" value="Genomic_DNA"/>
</dbReference>
<dbReference type="FunFam" id="3.30.300.20:FF:000004">
    <property type="entry name" value="GTPase Der"/>
    <property type="match status" value="1"/>
</dbReference>
<keyword evidence="13" id="KW-1185">Reference proteome</keyword>
<dbReference type="PIRSF" id="PIRSF006485">
    <property type="entry name" value="GTP-binding_EngA"/>
    <property type="match status" value="1"/>
</dbReference>
<comment type="function">
    <text evidence="8 10">GTPase that plays an essential role in the late steps of ribosome biogenesis.</text>
</comment>
<dbReference type="GO" id="GO:0042254">
    <property type="term" value="P:ribosome biogenesis"/>
    <property type="evidence" value="ECO:0007669"/>
    <property type="project" value="UniProtKB-KW"/>
</dbReference>
<organism evidence="12 13">
    <name type="scientific">Candidatus Endonucleibacter bathymodioli</name>
    <dbReference type="NCBI Taxonomy" id="539814"/>
    <lineage>
        <taxon>Bacteria</taxon>
        <taxon>Pseudomonadati</taxon>
        <taxon>Pseudomonadota</taxon>
        <taxon>Gammaproteobacteria</taxon>
        <taxon>Oceanospirillales</taxon>
        <taxon>Endozoicomonadaceae</taxon>
        <taxon>Candidatus Endonucleibacter</taxon>
    </lineage>
</organism>
<dbReference type="NCBIfam" id="TIGR00231">
    <property type="entry name" value="small_GTP"/>
    <property type="match status" value="2"/>
</dbReference>
<comment type="caution">
    <text evidence="12">The sequence shown here is derived from an EMBL/GenBank/DDBJ whole genome shotgun (WGS) entry which is preliminary data.</text>
</comment>
<dbReference type="CDD" id="cd01894">
    <property type="entry name" value="EngA1"/>
    <property type="match status" value="1"/>
</dbReference>
<dbReference type="Pfam" id="PF01926">
    <property type="entry name" value="MMR_HSR1"/>
    <property type="match status" value="2"/>
</dbReference>
<dbReference type="AlphaFoldDB" id="A0AA90NJ91"/>
<evidence type="ECO:0000256" key="1">
    <source>
        <dbReference type="ARBA" id="ARBA00008279"/>
    </source>
</evidence>
<name>A0AA90NJ91_9GAMM</name>
<evidence type="ECO:0000256" key="2">
    <source>
        <dbReference type="ARBA" id="ARBA00020953"/>
    </source>
</evidence>
<protein>
    <recommendedName>
        <fullName evidence="2 8">GTPase Der</fullName>
    </recommendedName>
    <alternativeName>
        <fullName evidence="7 8">GTP-binding protein EngA</fullName>
    </alternativeName>
</protein>
<dbReference type="SUPFAM" id="SSF52540">
    <property type="entry name" value="P-loop containing nucleoside triphosphate hydrolases"/>
    <property type="match status" value="2"/>
</dbReference>
<evidence type="ECO:0000256" key="8">
    <source>
        <dbReference type="HAMAP-Rule" id="MF_00195"/>
    </source>
</evidence>
<feature type="binding site" evidence="8">
    <location>
        <begin position="9"/>
        <end position="16"/>
    </location>
    <ligand>
        <name>GTP</name>
        <dbReference type="ChEBI" id="CHEBI:37565"/>
        <label>1</label>
    </ligand>
</feature>
<evidence type="ECO:0000256" key="6">
    <source>
        <dbReference type="ARBA" id="ARBA00023134"/>
    </source>
</evidence>
<keyword evidence="4 10" id="KW-0677">Repeat</keyword>
<keyword evidence="5 8" id="KW-0547">Nucleotide-binding</keyword>
<accession>A0AA90NJ91</accession>
<feature type="binding site" evidence="8">
    <location>
        <begin position="56"/>
        <end position="60"/>
    </location>
    <ligand>
        <name>GTP</name>
        <dbReference type="ChEBI" id="CHEBI:37565"/>
        <label>1</label>
    </ligand>
</feature>
<evidence type="ECO:0000313" key="13">
    <source>
        <dbReference type="Proteomes" id="UP001178148"/>
    </source>
</evidence>
<dbReference type="FunFam" id="3.40.50.300:FF:000057">
    <property type="entry name" value="GTPase Der"/>
    <property type="match status" value="1"/>
</dbReference>
<dbReference type="FunFam" id="3.40.50.300:FF:000040">
    <property type="entry name" value="GTPase Der"/>
    <property type="match status" value="1"/>
</dbReference>
<dbReference type="PANTHER" id="PTHR43834">
    <property type="entry name" value="GTPASE DER"/>
    <property type="match status" value="1"/>
</dbReference>
<dbReference type="PROSITE" id="PS51712">
    <property type="entry name" value="G_ENGA"/>
    <property type="match status" value="2"/>
</dbReference>
<comment type="similarity">
    <text evidence="1 8 9 10">Belongs to the TRAFAC class TrmE-Era-EngA-EngB-Septin-like GTPase superfamily. EngA (Der) GTPase family.</text>
</comment>
<dbReference type="HAMAP" id="MF_00195">
    <property type="entry name" value="GTPase_Der"/>
    <property type="match status" value="1"/>
</dbReference>
<feature type="binding site" evidence="8">
    <location>
        <begin position="234"/>
        <end position="238"/>
    </location>
    <ligand>
        <name>GTP</name>
        <dbReference type="ChEBI" id="CHEBI:37565"/>
        <label>2</label>
    </ligand>
</feature>
<comment type="subunit">
    <text evidence="8">Associates with the 50S ribosomal subunit.</text>
</comment>
<feature type="binding site" evidence="8">
    <location>
        <begin position="118"/>
        <end position="121"/>
    </location>
    <ligand>
        <name>GTP</name>
        <dbReference type="ChEBI" id="CHEBI:37565"/>
        <label>1</label>
    </ligand>
</feature>
<dbReference type="Gene3D" id="3.30.300.20">
    <property type="match status" value="1"/>
</dbReference>
<dbReference type="InterPro" id="IPR032859">
    <property type="entry name" value="KH_dom-like"/>
</dbReference>
<dbReference type="PRINTS" id="PR00326">
    <property type="entry name" value="GTP1OBG"/>
</dbReference>
<keyword evidence="3 8" id="KW-0690">Ribosome biogenesis</keyword>
<evidence type="ECO:0000256" key="7">
    <source>
        <dbReference type="ARBA" id="ARBA00032345"/>
    </source>
</evidence>
<dbReference type="InterPro" id="IPR016484">
    <property type="entry name" value="GTPase_Der"/>
</dbReference>
<feature type="domain" description="EngA-type G" evidence="11">
    <location>
        <begin position="3"/>
        <end position="166"/>
    </location>
</feature>
<dbReference type="CDD" id="cd01895">
    <property type="entry name" value="EngA2"/>
    <property type="match status" value="1"/>
</dbReference>
<evidence type="ECO:0000256" key="5">
    <source>
        <dbReference type="ARBA" id="ARBA00022741"/>
    </source>
</evidence>
<dbReference type="InterPro" id="IPR027417">
    <property type="entry name" value="P-loop_NTPase"/>
</dbReference>
<proteinExistence type="inferred from homology"/>
<dbReference type="InterPro" id="IPR031166">
    <property type="entry name" value="G_ENGA"/>
</dbReference>
<gene>
    <name evidence="8 12" type="primary">der</name>
    <name evidence="12" type="ORF">QS748_01060</name>
</gene>
<evidence type="ECO:0000256" key="3">
    <source>
        <dbReference type="ARBA" id="ARBA00022517"/>
    </source>
</evidence>
<dbReference type="Pfam" id="PF14714">
    <property type="entry name" value="KH_dom-like"/>
    <property type="match status" value="1"/>
</dbReference>
<dbReference type="PANTHER" id="PTHR43834:SF6">
    <property type="entry name" value="GTPASE DER"/>
    <property type="match status" value="1"/>
</dbReference>
<dbReference type="InterPro" id="IPR005225">
    <property type="entry name" value="Small_GTP-bd"/>
</dbReference>
<feature type="domain" description="EngA-type G" evidence="11">
    <location>
        <begin position="181"/>
        <end position="354"/>
    </location>
</feature>
<dbReference type="GO" id="GO:0043022">
    <property type="term" value="F:ribosome binding"/>
    <property type="evidence" value="ECO:0007669"/>
    <property type="project" value="TreeGrafter"/>
</dbReference>
<dbReference type="NCBIfam" id="TIGR03594">
    <property type="entry name" value="GTPase_EngA"/>
    <property type="match status" value="1"/>
</dbReference>
<evidence type="ECO:0000259" key="11">
    <source>
        <dbReference type="PROSITE" id="PS51712"/>
    </source>
</evidence>
<dbReference type="GO" id="GO:0005525">
    <property type="term" value="F:GTP binding"/>
    <property type="evidence" value="ECO:0007669"/>
    <property type="project" value="UniProtKB-UniRule"/>
</dbReference>
<evidence type="ECO:0000313" key="12">
    <source>
        <dbReference type="EMBL" id="MDP0587859.1"/>
    </source>
</evidence>
<reference evidence="12 13" key="1">
    <citation type="journal article" date="2023" name="bioRxiv">
        <title>An intranuclear bacterial parasite of deep-sea mussels expresses apoptosis inhibitors acquired from its host.</title>
        <authorList>
            <person name="Gonzalez Porras M.A."/>
            <person name="Assie A."/>
            <person name="Tietjen M."/>
            <person name="Violette M."/>
            <person name="Kleiner M."/>
            <person name="Gruber-Vodicka H."/>
            <person name="Dubilier N."/>
            <person name="Leisch N."/>
        </authorList>
    </citation>
    <scope>NUCLEOTIDE SEQUENCE [LARGE SCALE GENOMIC DNA]</scope>
    <source>
        <strain evidence="12">IAP13</strain>
    </source>
</reference>
<evidence type="ECO:0000256" key="10">
    <source>
        <dbReference type="RuleBase" id="RU004481"/>
    </source>
</evidence>
<dbReference type="Gene3D" id="3.40.50.300">
    <property type="entry name" value="P-loop containing nucleotide triphosphate hydrolases"/>
    <property type="match status" value="2"/>
</dbReference>
<sequence length="474" mass="52896">MIFVIALVGRPNVGKSTLFNRLTRSRDALVANISGLTRDRKYGEGKLGDKPFIAVDTGGLSGDEDGINHGMAEQSMTAIEEADVVLFLVDAKAGLTVADQMISDHLRRKGKKYYLVLNKVDSVDADQAETDFAVLGLGRAYHIAAAHGRGVHSMIEDVLKEVPSEDDVDSESDDVVKTRGIKIGIVGRPNVGKSTLVNKMLGDERVVVFDQAGTTRDSIYIPYEHFGQEYTLIDTAGVRRRGKVTEVVEKFSVIKALQAIKDANVVILVLDAREGIVDQDLHLLGFILESGRALVLAVNKWDGMQQDEKRLIKEELSRRLNFINFARLHMISAKYGSGVEKLYHSIKEAYECATRKLTTSQLTSILEEAVSGHQPPLVNGRRIKLRYCHAGGMNPPTIVVHGNQTDAVPNSYRRYLENTYRNTLKIMGTPIRVEFRTGENPFEGRKNKLNVRQLKKKRRLMDHVRKSKKKSKCK</sequence>
<feature type="binding site" evidence="8">
    <location>
        <begin position="299"/>
        <end position="302"/>
    </location>
    <ligand>
        <name>GTP</name>
        <dbReference type="ChEBI" id="CHEBI:37565"/>
        <label>2</label>
    </ligand>
</feature>
<evidence type="ECO:0000256" key="9">
    <source>
        <dbReference type="PROSITE-ProRule" id="PRU01049"/>
    </source>
</evidence>
<keyword evidence="12" id="KW-0378">Hydrolase</keyword>
<dbReference type="InterPro" id="IPR015946">
    <property type="entry name" value="KH_dom-like_a/b"/>
</dbReference>